<accession>A0ABM9EH18</accession>
<keyword evidence="1" id="KW-0812">Transmembrane</keyword>
<gene>
    <name evidence="2" type="ORF">MES5069_70286</name>
</gene>
<organism evidence="2 3">
    <name type="scientific">Mesorhizobium escarrei</name>
    <dbReference type="NCBI Taxonomy" id="666018"/>
    <lineage>
        <taxon>Bacteria</taxon>
        <taxon>Pseudomonadati</taxon>
        <taxon>Pseudomonadota</taxon>
        <taxon>Alphaproteobacteria</taxon>
        <taxon>Hyphomicrobiales</taxon>
        <taxon>Phyllobacteriaceae</taxon>
        <taxon>Mesorhizobium</taxon>
    </lineage>
</organism>
<evidence type="ECO:0000313" key="2">
    <source>
        <dbReference type="EMBL" id="CAH2408668.1"/>
    </source>
</evidence>
<comment type="caution">
    <text evidence="2">The sequence shown here is derived from an EMBL/GenBank/DDBJ whole genome shotgun (WGS) entry which is preliminary data.</text>
</comment>
<keyword evidence="3" id="KW-1185">Reference proteome</keyword>
<evidence type="ECO:0000313" key="3">
    <source>
        <dbReference type="Proteomes" id="UP001153050"/>
    </source>
</evidence>
<keyword evidence="1" id="KW-0472">Membrane</keyword>
<sequence>MERVKPGSISYQRLMVLFWLTVYVVCFIHAYIIWGSVTFYYLGLWYNYDFDNALLAYSIISLFGCILPVSITRYSDFACWIIFLIIFIPAILCVRVRSRIRNL</sequence>
<feature type="transmembrane region" description="Helical" evidence="1">
    <location>
        <begin position="77"/>
        <end position="96"/>
    </location>
</feature>
<dbReference type="Proteomes" id="UP001153050">
    <property type="component" value="Unassembled WGS sequence"/>
</dbReference>
<reference evidence="2 3" key="1">
    <citation type="submission" date="2022-03" db="EMBL/GenBank/DDBJ databases">
        <authorList>
            <person name="Brunel B."/>
        </authorList>
    </citation>
    <scope>NUCLEOTIDE SEQUENCE [LARGE SCALE GENOMIC DNA]</scope>
    <source>
        <strain evidence="2">STM5069sample</strain>
    </source>
</reference>
<protein>
    <submittedName>
        <fullName evidence="2">Uncharacterized protein</fullName>
    </submittedName>
</protein>
<dbReference type="EMBL" id="CAKXZT010000168">
    <property type="protein sequence ID" value="CAH2408668.1"/>
    <property type="molecule type" value="Genomic_DNA"/>
</dbReference>
<feature type="transmembrane region" description="Helical" evidence="1">
    <location>
        <begin position="54"/>
        <end position="71"/>
    </location>
</feature>
<keyword evidence="1" id="KW-1133">Transmembrane helix</keyword>
<name>A0ABM9EH18_9HYPH</name>
<feature type="transmembrane region" description="Helical" evidence="1">
    <location>
        <begin position="16"/>
        <end position="42"/>
    </location>
</feature>
<evidence type="ECO:0000256" key="1">
    <source>
        <dbReference type="SAM" id="Phobius"/>
    </source>
</evidence>
<proteinExistence type="predicted"/>